<proteinExistence type="predicted"/>
<dbReference type="Proteomes" id="UP001163603">
    <property type="component" value="Chromosome 13"/>
</dbReference>
<dbReference type="EMBL" id="CM047748">
    <property type="protein sequence ID" value="KAJ0014884.1"/>
    <property type="molecule type" value="Genomic_DNA"/>
</dbReference>
<gene>
    <name evidence="1" type="ORF">Pint_21717</name>
</gene>
<organism evidence="1 2">
    <name type="scientific">Pistacia integerrima</name>
    <dbReference type="NCBI Taxonomy" id="434235"/>
    <lineage>
        <taxon>Eukaryota</taxon>
        <taxon>Viridiplantae</taxon>
        <taxon>Streptophyta</taxon>
        <taxon>Embryophyta</taxon>
        <taxon>Tracheophyta</taxon>
        <taxon>Spermatophyta</taxon>
        <taxon>Magnoliopsida</taxon>
        <taxon>eudicotyledons</taxon>
        <taxon>Gunneridae</taxon>
        <taxon>Pentapetalae</taxon>
        <taxon>rosids</taxon>
        <taxon>malvids</taxon>
        <taxon>Sapindales</taxon>
        <taxon>Anacardiaceae</taxon>
        <taxon>Pistacia</taxon>
    </lineage>
</organism>
<reference evidence="2" key="1">
    <citation type="journal article" date="2023" name="G3 (Bethesda)">
        <title>Genome assembly and association tests identify interacting loci associated with vigor, precocity, and sex in interspecific pistachio rootstocks.</title>
        <authorList>
            <person name="Palmer W."/>
            <person name="Jacygrad E."/>
            <person name="Sagayaradj S."/>
            <person name="Cavanaugh K."/>
            <person name="Han R."/>
            <person name="Bertier L."/>
            <person name="Beede B."/>
            <person name="Kafkas S."/>
            <person name="Golino D."/>
            <person name="Preece J."/>
            <person name="Michelmore R."/>
        </authorList>
    </citation>
    <scope>NUCLEOTIDE SEQUENCE [LARGE SCALE GENOMIC DNA]</scope>
</reference>
<comment type="caution">
    <text evidence="1">The sequence shown here is derived from an EMBL/GenBank/DDBJ whole genome shotgun (WGS) entry which is preliminary data.</text>
</comment>
<protein>
    <submittedName>
        <fullName evidence="1">Uncharacterized protein</fullName>
    </submittedName>
</protein>
<name>A0ACC0XEH0_9ROSI</name>
<evidence type="ECO:0000313" key="2">
    <source>
        <dbReference type="Proteomes" id="UP001163603"/>
    </source>
</evidence>
<sequence>MPSPAKFTRLLEKEYSKIKLSYDYLEDDELKKTFIISSLMENDTSISNLLKNIVRLGILEGANLTIEQARNRLDSVVKELKDSCLLLDGRTKRRFSMHDVVRIVALTCAYTDHHVFTERNDIESEWKDKDKLRKCTIISLVGNKIITQLWPEALDCPELEFLNMSERGSSFEIPKEFFMVMPKLKVLNLSRIQKSSLPSSLGLLTNLQTLCLDGSEIEDVAIIGKLKQLKVLSLRNTRIKNLPTEMDQLTGLKFLDLSNCWQLKVIVPNVISKLLQLEELYIKGCNIQWKVELLKELKHLTQLTTLKLDIKNDIVLPQVFFSRELRRYKISMGNEWWNSYGWPKSNYKFSRILKFKYDSTISLEELRILKNVELLGLVEFSDDDNNLTPLFNKKV</sequence>
<keyword evidence="2" id="KW-1185">Reference proteome</keyword>
<evidence type="ECO:0000313" key="1">
    <source>
        <dbReference type="EMBL" id="KAJ0014884.1"/>
    </source>
</evidence>
<accession>A0ACC0XEH0</accession>